<dbReference type="InterPro" id="IPR037159">
    <property type="entry name" value="RNA_POL_N_sf"/>
</dbReference>
<organism evidence="14 15">
    <name type="scientific">Aspergillus thermomutatus</name>
    <name type="common">Neosartorya pseudofischeri</name>
    <dbReference type="NCBI Taxonomy" id="41047"/>
    <lineage>
        <taxon>Eukaryota</taxon>
        <taxon>Fungi</taxon>
        <taxon>Dikarya</taxon>
        <taxon>Ascomycota</taxon>
        <taxon>Pezizomycotina</taxon>
        <taxon>Eurotiomycetes</taxon>
        <taxon>Eurotiomycetidae</taxon>
        <taxon>Eurotiales</taxon>
        <taxon>Aspergillaceae</taxon>
        <taxon>Aspergillus</taxon>
        <taxon>Aspergillus subgen. Fumigati</taxon>
    </lineage>
</organism>
<dbReference type="GO" id="GO:0003899">
    <property type="term" value="F:DNA-directed RNA polymerase activity"/>
    <property type="evidence" value="ECO:0007669"/>
    <property type="project" value="UniProtKB-EC"/>
</dbReference>
<dbReference type="GO" id="GO:0034245">
    <property type="term" value="C:mitochondrial DNA-directed RNA polymerase complex"/>
    <property type="evidence" value="ECO:0007669"/>
    <property type="project" value="TreeGrafter"/>
</dbReference>
<dbReference type="PROSITE" id="PS00489">
    <property type="entry name" value="RNA_POL_PHAGE_2"/>
    <property type="match status" value="1"/>
</dbReference>
<evidence type="ECO:0000256" key="7">
    <source>
        <dbReference type="ARBA" id="ARBA00022946"/>
    </source>
</evidence>
<dbReference type="GO" id="GO:0006390">
    <property type="term" value="P:mitochondrial transcription"/>
    <property type="evidence" value="ECO:0007669"/>
    <property type="project" value="TreeGrafter"/>
</dbReference>
<dbReference type="PANTHER" id="PTHR10102:SF0">
    <property type="entry name" value="DNA-DIRECTED RNA POLYMERASE, MITOCHONDRIAL"/>
    <property type="match status" value="1"/>
</dbReference>
<keyword evidence="9 11" id="KW-0804">Transcription</keyword>
<comment type="caution">
    <text evidence="14">The sequence shown here is derived from an EMBL/GenBank/DDBJ whole genome shotgun (WGS) entry which is preliminary data.</text>
</comment>
<keyword evidence="6 11" id="KW-0548">Nucleotidyltransferase</keyword>
<keyword evidence="15" id="KW-1185">Reference proteome</keyword>
<feature type="compositionally biased region" description="Polar residues" evidence="12">
    <location>
        <begin position="373"/>
        <end position="397"/>
    </location>
</feature>
<gene>
    <name evidence="14" type="ORF">CDV56_102973</name>
</gene>
<evidence type="ECO:0000256" key="5">
    <source>
        <dbReference type="ARBA" id="ARBA00022679"/>
    </source>
</evidence>
<feature type="region of interest" description="Disordered" evidence="12">
    <location>
        <begin position="372"/>
        <end position="397"/>
    </location>
</feature>
<dbReference type="InterPro" id="IPR046950">
    <property type="entry name" value="DNA-dir_Rpol_C_phage-type"/>
</dbReference>
<comment type="similarity">
    <text evidence="3 11">Belongs to the phage and mitochondrial RNA polymerase family.</text>
</comment>
<evidence type="ECO:0000313" key="14">
    <source>
        <dbReference type="EMBL" id="RHZ63752.1"/>
    </source>
</evidence>
<keyword evidence="7" id="KW-0809">Transit peptide</keyword>
<dbReference type="GO" id="GO:0005634">
    <property type="term" value="C:nucleus"/>
    <property type="evidence" value="ECO:0007669"/>
    <property type="project" value="InterPro"/>
</dbReference>
<dbReference type="SMART" id="SM01311">
    <property type="entry name" value="RPOL_N"/>
    <property type="match status" value="1"/>
</dbReference>
<evidence type="ECO:0000259" key="13">
    <source>
        <dbReference type="SMART" id="SM01311"/>
    </source>
</evidence>
<evidence type="ECO:0000256" key="3">
    <source>
        <dbReference type="ARBA" id="ARBA00009493"/>
    </source>
</evidence>
<evidence type="ECO:0000256" key="11">
    <source>
        <dbReference type="RuleBase" id="RU003805"/>
    </source>
</evidence>
<dbReference type="SUPFAM" id="SSF56672">
    <property type="entry name" value="DNA/RNA polymerases"/>
    <property type="match status" value="1"/>
</dbReference>
<dbReference type="Gene3D" id="1.10.287.280">
    <property type="match status" value="1"/>
</dbReference>
<evidence type="ECO:0000313" key="15">
    <source>
        <dbReference type="Proteomes" id="UP000215305"/>
    </source>
</evidence>
<dbReference type="InterPro" id="IPR002092">
    <property type="entry name" value="DNA-dir_Rpol_phage-type"/>
</dbReference>
<dbReference type="FunFam" id="1.10.287.280:FF:000001">
    <property type="entry name" value="DNA-directed RNA polymerase"/>
    <property type="match status" value="1"/>
</dbReference>
<feature type="domain" description="DNA-directed RNA polymerase N-terminal" evidence="13">
    <location>
        <begin position="681"/>
        <end position="1001"/>
    </location>
</feature>
<dbReference type="InterPro" id="IPR043502">
    <property type="entry name" value="DNA/RNA_pol_sf"/>
</dbReference>
<protein>
    <recommendedName>
        <fullName evidence="11">DNA-directed RNA polymerase</fullName>
        <ecNumber evidence="11">2.7.7.6</ecNumber>
    </recommendedName>
</protein>
<dbReference type="GO" id="GO:0001018">
    <property type="term" value="F:mitochondrial promoter sequence-specific DNA binding"/>
    <property type="evidence" value="ECO:0007669"/>
    <property type="project" value="TreeGrafter"/>
</dbReference>
<dbReference type="Pfam" id="PF00940">
    <property type="entry name" value="RNA_pol"/>
    <property type="match status" value="1"/>
</dbReference>
<comment type="subcellular location">
    <subcellularLocation>
        <location evidence="2">Mitochondrion</location>
    </subcellularLocation>
</comment>
<keyword evidence="5 11" id="KW-0808">Transferase</keyword>
<dbReference type="GeneID" id="38124947"/>
<evidence type="ECO:0000256" key="6">
    <source>
        <dbReference type="ARBA" id="ARBA00022695"/>
    </source>
</evidence>
<dbReference type="Pfam" id="PF14700">
    <property type="entry name" value="RPOL_N"/>
    <property type="match status" value="1"/>
</dbReference>
<reference evidence="14" key="1">
    <citation type="submission" date="2018-08" db="EMBL/GenBank/DDBJ databases">
        <title>Draft genome sequence of azole-resistant Aspergillus thermomutatus (Neosartorya pseudofischeri) strain HMR AF 39, isolated from a human nasal aspirate.</title>
        <authorList>
            <person name="Parent-Michaud M."/>
            <person name="Dufresne P.J."/>
            <person name="Fournier E."/>
            <person name="Martineau C."/>
            <person name="Moreira S."/>
            <person name="Perkins V."/>
            <person name="De Repentigny L."/>
            <person name="Dufresne S.F."/>
        </authorList>
    </citation>
    <scope>NUCLEOTIDE SEQUENCE [LARGE SCALE GENOMIC DNA]</scope>
    <source>
        <strain evidence="14">HMR AF 39</strain>
    </source>
</reference>
<accession>A0A397HL07</accession>
<dbReference type="EC" id="2.7.7.6" evidence="11"/>
<dbReference type="STRING" id="41047.A0A397HL07"/>
<evidence type="ECO:0000256" key="12">
    <source>
        <dbReference type="SAM" id="MobiDB-lite"/>
    </source>
</evidence>
<dbReference type="Pfam" id="PF04801">
    <property type="entry name" value="RPC5"/>
    <property type="match status" value="1"/>
</dbReference>
<dbReference type="RefSeq" id="XP_026617251.1">
    <property type="nucleotide sequence ID" value="XM_026756592.1"/>
</dbReference>
<feature type="region of interest" description="Disordered" evidence="12">
    <location>
        <begin position="1647"/>
        <end position="1668"/>
    </location>
</feature>
<dbReference type="FunFam" id="1.10.150.20:FF:000041">
    <property type="entry name" value="DNA-directed RNA polymerase"/>
    <property type="match status" value="1"/>
</dbReference>
<dbReference type="Gene3D" id="1.10.150.20">
    <property type="entry name" value="5' to 3' exonuclease, C-terminal subdomain"/>
    <property type="match status" value="1"/>
</dbReference>
<keyword evidence="4 11" id="KW-0240">DNA-directed RNA polymerase</keyword>
<dbReference type="InterPro" id="IPR006886">
    <property type="entry name" value="RNA_pol_III_Rpc5"/>
</dbReference>
<sequence length="1708" mass="190837">MDDSDPVIASYDVYLTDSEISRFVLQYLDRSAEHPYDESHEQKPAAFRLKRNTGLVEVDVPIQTRVNYDVSKGLRYGDAVRRSRSAREGGSYGLAGGFSSGAAAGGAKVKMEANVDVEMGGMDSKDGSDIMRVQTLGGRIKGPEDGDPVYMLAAFRGQNLHLSPVSAVVQLHPQLHHIDALDEIPAKGRGKARKEGEEEQTEARAIDVKIKAAEDAEAAMVAGNLELLKKMQDEKWTTYEWVDAETEEAWQTYESYMIQQDLENVPQLEAAIDSEDYLDRMSAPRIDPARPDMTGWAMKQNRKRQKEEAGSVGVNAQGQYFSSLPGSVFLEADSLFCFFADFHPPFLIPEFLFLSSFHLIREELQDGLAASLASPSMTTPQERSRRPSFQSNRTLATAADQSAVDQGSYVSFDDTLYAPENFYDPSQQWSHLFPSPPAKELDPSSLIIVGESLQTKPKVLRKVRGIGGDEDEMLANLDVSLKVGRFDRAATLINRLGQHYPVGSSEYLAIHNRYLENMVSHMIVTRQHNMVLPMQRWFELDMPNGGVRPDATTYAIMIRMALRMLHGSKRDRAVRRYWQFAKRDNIEEEVLAVPVLSELELGELSEICSSDLQRVAIGSIGSEPTPAATVSTHMDDMAEVRPVEQKGLGLSSLKQSLSLFLDESSSSVPTDPEQKQVYDELRQRQLESDSVRSAMDRWRQEFDDRQKLGIDVTGGGKKLGSIMTQWHSSLVARIKEELELVAEAEANPIRTLEQKERCEYGVYLRCLDTDTLAALTILAVMSTFSRGGMEKGLKVSAVVSTIGRDLQDELIAEAALRNEAGADSRRLKALKELLAGRRKKDGRAKWQGIVQKMQQEDATIMWSPRVTAKIGAVLMSLLFEVGKAPVTMEDPETKKKMVTMQPAFQHAYQITWGRRTGYLHLHPAIVKIIAKEPTADLLGRHLPMVCKPRPWKGMKDGGFLLYQSDIVRTTPGESLQPAYIKTALENNGLEDIRRGLDNLGSTGWVINRDVLNVMLEAWNSGEAIANLAPLEPDLPLPPKPAPEAGYHAEKEWDALVREVENRRSGLHSMRCFQNFQMELARAYRNVTFYLPHNMDFRGRAYPLPPYLNQMGADNSRGLLLFSEAKPLGASGLRWLKIQIANLSGFDKASMSEREQYTMDHLDDVLDSADKGLHGRRWWLKAEDPWQCLAACCELRNALRHPDPTQYPSRLPIHQDGSCNGLQHYAALGGDSIGAQQVNLEPSDRPSDVYTGVAEFVKQEVAREAAQGHPIAKILEGRITRKIVKQTVMTNVYGVTFMGAMRQVRKQLIDHYPDLSYDDKKHGALYIARKIFEALGTMFNGAHEIQHWLGDCASRITTSLSPEQIEQIVKDALTPSSSSRGSAAKLKDPSEKFRSTVIWTTPLGLPVVQPYRVRKARRITTTLQDLSIVDTNSEDVVSKRKQLQAFPPNFIHSLDATHMIMSANACNQAGLTFSAVHDSFWTHASDVDSMNQILREAFVRMHSDDIIRRLASEFRVRYGQNLFLAKVDASTKIGRAIRALRKTEKKKSGKVQELLEEYRRQKLLKSDDPESQAQGRAMVTACSVFEQLGGTDKDLAIASSLGESAVGHIPEDLAAAERKTPGLGIDTSDPAIESLFSDFQDLEPRAGEADKATGAELEDEVAAEDGAGKKKKRAARQHVWLWLPLRFRDVPTKGAWDLTRIRDSQYFFS</sequence>
<evidence type="ECO:0000256" key="10">
    <source>
        <dbReference type="ARBA" id="ARBA00048552"/>
    </source>
</evidence>
<dbReference type="EMBL" id="NKHU02000027">
    <property type="protein sequence ID" value="RHZ63752.1"/>
    <property type="molecule type" value="Genomic_DNA"/>
</dbReference>
<comment type="catalytic activity">
    <reaction evidence="10 11">
        <text>RNA(n) + a ribonucleoside 5'-triphosphate = RNA(n+1) + diphosphate</text>
        <dbReference type="Rhea" id="RHEA:21248"/>
        <dbReference type="Rhea" id="RHEA-COMP:14527"/>
        <dbReference type="Rhea" id="RHEA-COMP:17342"/>
        <dbReference type="ChEBI" id="CHEBI:33019"/>
        <dbReference type="ChEBI" id="CHEBI:61557"/>
        <dbReference type="ChEBI" id="CHEBI:140395"/>
        <dbReference type="EC" id="2.7.7.6"/>
    </reaction>
</comment>
<dbReference type="PROSITE" id="PS00900">
    <property type="entry name" value="RNA_POL_PHAGE_1"/>
    <property type="match status" value="1"/>
</dbReference>
<comment type="function">
    <text evidence="1 11">DNA-dependent RNA polymerase catalyzes the transcription of DNA into RNA using the four ribonucleoside triphosphates as substrates.</text>
</comment>
<proteinExistence type="inferred from homology"/>
<dbReference type="VEuPathDB" id="FungiDB:CDV56_102973"/>
<evidence type="ECO:0000256" key="9">
    <source>
        <dbReference type="ARBA" id="ARBA00023163"/>
    </source>
</evidence>
<dbReference type="Proteomes" id="UP000215305">
    <property type="component" value="Unassembled WGS sequence"/>
</dbReference>
<dbReference type="InterPro" id="IPR029262">
    <property type="entry name" value="RPOL_N"/>
</dbReference>
<dbReference type="OrthoDB" id="276422at2759"/>
<evidence type="ECO:0000256" key="1">
    <source>
        <dbReference type="ARBA" id="ARBA00004026"/>
    </source>
</evidence>
<evidence type="ECO:0000256" key="2">
    <source>
        <dbReference type="ARBA" id="ARBA00004173"/>
    </source>
</evidence>
<dbReference type="Gene3D" id="1.10.1320.10">
    <property type="entry name" value="DNA-directed RNA polymerase, N-terminal domain"/>
    <property type="match status" value="1"/>
</dbReference>
<dbReference type="PANTHER" id="PTHR10102">
    <property type="entry name" value="DNA-DIRECTED RNA POLYMERASE, MITOCHONDRIAL"/>
    <property type="match status" value="1"/>
</dbReference>
<keyword evidence="8" id="KW-0496">Mitochondrion</keyword>
<evidence type="ECO:0000256" key="4">
    <source>
        <dbReference type="ARBA" id="ARBA00022478"/>
    </source>
</evidence>
<evidence type="ECO:0000256" key="8">
    <source>
        <dbReference type="ARBA" id="ARBA00023128"/>
    </source>
</evidence>
<name>A0A397HL07_ASPTH</name>